<keyword evidence="9" id="KW-0325">Glycoprotein</keyword>
<evidence type="ECO:0000256" key="1">
    <source>
        <dbReference type="ARBA" id="ARBA00004141"/>
    </source>
</evidence>
<feature type="domain" description="Ionotropic glutamate receptor C-terminal" evidence="13">
    <location>
        <begin position="15"/>
        <end position="74"/>
    </location>
</feature>
<comment type="subcellular location">
    <subcellularLocation>
        <location evidence="1">Membrane</location>
        <topology evidence="1">Multi-pass membrane protein</topology>
    </subcellularLocation>
</comment>
<evidence type="ECO:0000256" key="2">
    <source>
        <dbReference type="ARBA" id="ARBA00008685"/>
    </source>
</evidence>
<organism evidence="14 15">
    <name type="scientific">Caerostris extrusa</name>
    <name type="common">Bark spider</name>
    <name type="synonym">Caerostris bankana</name>
    <dbReference type="NCBI Taxonomy" id="172846"/>
    <lineage>
        <taxon>Eukaryota</taxon>
        <taxon>Metazoa</taxon>
        <taxon>Ecdysozoa</taxon>
        <taxon>Arthropoda</taxon>
        <taxon>Chelicerata</taxon>
        <taxon>Arachnida</taxon>
        <taxon>Araneae</taxon>
        <taxon>Araneomorphae</taxon>
        <taxon>Entelegynae</taxon>
        <taxon>Araneoidea</taxon>
        <taxon>Araneidae</taxon>
        <taxon>Caerostris</taxon>
    </lineage>
</organism>
<dbReference type="AlphaFoldDB" id="A0AAV4WZG7"/>
<keyword evidence="7 12" id="KW-0472">Membrane</keyword>
<sequence length="144" mass="16229">MLQFELTIAQLQKSFINHCATTDLGSIAGRIVGSVWWFFTLIIISSYTANLAAFLTVERMVTPINSADDLAKQNRSRIRDSYVFLNSGIFQAFINSSEILRDILALGIVVSNLDLLTQSYSTIIYFKISNFLVDWSSDMKSIKD</sequence>
<reference evidence="14 15" key="1">
    <citation type="submission" date="2021-06" db="EMBL/GenBank/DDBJ databases">
        <title>Caerostris extrusa draft genome.</title>
        <authorList>
            <person name="Kono N."/>
            <person name="Arakawa K."/>
        </authorList>
    </citation>
    <scope>NUCLEOTIDE SEQUENCE [LARGE SCALE GENOMIC DNA]</scope>
</reference>
<evidence type="ECO:0000256" key="7">
    <source>
        <dbReference type="ARBA" id="ARBA00023136"/>
    </source>
</evidence>
<evidence type="ECO:0000256" key="10">
    <source>
        <dbReference type="ARBA" id="ARBA00023286"/>
    </source>
</evidence>
<evidence type="ECO:0000259" key="13">
    <source>
        <dbReference type="Pfam" id="PF00060"/>
    </source>
</evidence>
<keyword evidence="15" id="KW-1185">Reference proteome</keyword>
<evidence type="ECO:0000256" key="8">
    <source>
        <dbReference type="ARBA" id="ARBA00023170"/>
    </source>
</evidence>
<evidence type="ECO:0000256" key="3">
    <source>
        <dbReference type="ARBA" id="ARBA00022448"/>
    </source>
</evidence>
<dbReference type="InterPro" id="IPR001320">
    <property type="entry name" value="Iontro_rcpt_C"/>
</dbReference>
<dbReference type="GO" id="GO:0015276">
    <property type="term" value="F:ligand-gated monoatomic ion channel activity"/>
    <property type="evidence" value="ECO:0007669"/>
    <property type="project" value="InterPro"/>
</dbReference>
<dbReference type="GO" id="GO:0016020">
    <property type="term" value="C:membrane"/>
    <property type="evidence" value="ECO:0007669"/>
    <property type="project" value="UniProtKB-SubCell"/>
</dbReference>
<gene>
    <name evidence="14" type="ORF">CEXT_212831</name>
</gene>
<evidence type="ECO:0000313" key="14">
    <source>
        <dbReference type="EMBL" id="GIY87857.1"/>
    </source>
</evidence>
<comment type="similarity">
    <text evidence="2">Belongs to the glutamate-gated ion channel (TC 1.A.10.1) family.</text>
</comment>
<feature type="transmembrane region" description="Helical" evidence="12">
    <location>
        <begin position="35"/>
        <end position="57"/>
    </location>
</feature>
<name>A0AAV4WZG7_CAEEX</name>
<keyword evidence="8 14" id="KW-0675">Receptor</keyword>
<comment type="caution">
    <text evidence="14">The sequence shown here is derived from an EMBL/GenBank/DDBJ whole genome shotgun (WGS) entry which is preliminary data.</text>
</comment>
<evidence type="ECO:0000256" key="5">
    <source>
        <dbReference type="ARBA" id="ARBA00022989"/>
    </source>
</evidence>
<keyword evidence="11" id="KW-0407">Ion channel</keyword>
<evidence type="ECO:0000256" key="6">
    <source>
        <dbReference type="ARBA" id="ARBA00023065"/>
    </source>
</evidence>
<dbReference type="Proteomes" id="UP001054945">
    <property type="component" value="Unassembled WGS sequence"/>
</dbReference>
<dbReference type="Gene3D" id="1.10.287.70">
    <property type="match status" value="1"/>
</dbReference>
<dbReference type="PANTHER" id="PTHR18966">
    <property type="entry name" value="IONOTROPIC GLUTAMATE RECEPTOR"/>
    <property type="match status" value="1"/>
</dbReference>
<accession>A0AAV4WZG7</accession>
<keyword evidence="3" id="KW-0813">Transport</keyword>
<evidence type="ECO:0000313" key="15">
    <source>
        <dbReference type="Proteomes" id="UP001054945"/>
    </source>
</evidence>
<protein>
    <submittedName>
        <fullName evidence="14">Glutamate receptor</fullName>
    </submittedName>
</protein>
<evidence type="ECO:0000256" key="9">
    <source>
        <dbReference type="ARBA" id="ARBA00023180"/>
    </source>
</evidence>
<dbReference type="InterPro" id="IPR015683">
    <property type="entry name" value="Ionotropic_Glu_rcpt"/>
</dbReference>
<proteinExistence type="inferred from homology"/>
<keyword evidence="5 12" id="KW-1133">Transmembrane helix</keyword>
<keyword evidence="10" id="KW-1071">Ligand-gated ion channel</keyword>
<dbReference type="Pfam" id="PF00060">
    <property type="entry name" value="Lig_chan"/>
    <property type="match status" value="1"/>
</dbReference>
<keyword evidence="4 12" id="KW-0812">Transmembrane</keyword>
<evidence type="ECO:0000256" key="4">
    <source>
        <dbReference type="ARBA" id="ARBA00022692"/>
    </source>
</evidence>
<evidence type="ECO:0000256" key="11">
    <source>
        <dbReference type="ARBA" id="ARBA00023303"/>
    </source>
</evidence>
<keyword evidence="6" id="KW-0406">Ion transport</keyword>
<evidence type="ECO:0000256" key="12">
    <source>
        <dbReference type="SAM" id="Phobius"/>
    </source>
</evidence>
<dbReference type="EMBL" id="BPLR01016985">
    <property type="protein sequence ID" value="GIY87857.1"/>
    <property type="molecule type" value="Genomic_DNA"/>
</dbReference>